<sequence length="462" mass="48863">MSHRRLFATATAALTACAFLTSVPAQAHRAPSARDAVEVYSQHLPPLATIGGVRIDGSGWGSSWVAKPGSDVLFYGLTDRGPNVDGPDGSKIEPLPKFTPSIGEFLLIHGRAILLRTIPLRAANGTPYNGQVNSQASTGETITDLDGNVLPASPYGYDPEGLVALRDGTFWVSDEYGPFITHFDRWGRQIERLSPYDGTLPAELKNREPNRGMEGLTVTPDGRTLVGIMQSGLNTPDGPKAKKASALRIVTVDLRTRATKEFVYLLHHGSEDVTTAASEISAISNTQFLVDERDGNLEPGANKKLFKIDLTGATDVGPSSRVAGSTYVAGAGGLLVNGQTVEAIAGKKSTVNASTALEQNGITPVTSSLFLDVAGLVTAIDPTGKFYGHDKVEGVAVLHGGREVVIANDSDFGIDGVTNAAAPFQLHTKTLPDGTQDTLQLLKVDLAKVPAAYRGSPRSAWR</sequence>
<proteinExistence type="predicted"/>
<reference evidence="4" key="1">
    <citation type="submission" date="2016-10" db="EMBL/GenBank/DDBJ databases">
        <authorList>
            <person name="Varghese N."/>
            <person name="Submissions S."/>
        </authorList>
    </citation>
    <scope>NUCLEOTIDE SEQUENCE [LARGE SCALE GENOMIC DNA]</scope>
    <source>
        <strain evidence="4">DSM 22951</strain>
    </source>
</reference>
<dbReference type="InterPro" id="IPR027372">
    <property type="entry name" value="Phytase-like_dom"/>
</dbReference>
<dbReference type="PROSITE" id="PS51257">
    <property type="entry name" value="PROKAR_LIPOPROTEIN"/>
    <property type="match status" value="1"/>
</dbReference>
<dbReference type="AlphaFoldDB" id="A0A2Y8ZPC2"/>
<keyword evidence="1" id="KW-0732">Signal</keyword>
<dbReference type="Pfam" id="PF13449">
    <property type="entry name" value="Phytase-like"/>
    <property type="match status" value="1"/>
</dbReference>
<evidence type="ECO:0000256" key="1">
    <source>
        <dbReference type="SAM" id="SignalP"/>
    </source>
</evidence>
<protein>
    <submittedName>
        <fullName evidence="3">Uncharacterized conserved protein</fullName>
    </submittedName>
</protein>
<dbReference type="PANTHER" id="PTHR37957">
    <property type="entry name" value="BLR7070 PROTEIN"/>
    <property type="match status" value="1"/>
</dbReference>
<feature type="chain" id="PRO_5016180767" evidence="1">
    <location>
        <begin position="28"/>
        <end position="462"/>
    </location>
</feature>
<evidence type="ECO:0000313" key="4">
    <source>
        <dbReference type="Proteomes" id="UP000250028"/>
    </source>
</evidence>
<dbReference type="PANTHER" id="PTHR37957:SF1">
    <property type="entry name" value="PHYTASE-LIKE DOMAIN-CONTAINING PROTEIN"/>
    <property type="match status" value="1"/>
</dbReference>
<keyword evidence="4" id="KW-1185">Reference proteome</keyword>
<dbReference type="RefSeq" id="WP_109684426.1">
    <property type="nucleotide sequence ID" value="NZ_QGDN01000001.1"/>
</dbReference>
<evidence type="ECO:0000313" key="3">
    <source>
        <dbReference type="EMBL" id="SSA33775.1"/>
    </source>
</evidence>
<feature type="signal peptide" evidence="1">
    <location>
        <begin position="1"/>
        <end position="27"/>
    </location>
</feature>
<name>A0A2Y8ZPC2_9MICO</name>
<gene>
    <name evidence="3" type="ORF">SAMN04489750_1070</name>
</gene>
<evidence type="ECO:0000259" key="2">
    <source>
        <dbReference type="Pfam" id="PF13449"/>
    </source>
</evidence>
<dbReference type="OrthoDB" id="9758957at2"/>
<dbReference type="EMBL" id="UESZ01000001">
    <property type="protein sequence ID" value="SSA33775.1"/>
    <property type="molecule type" value="Genomic_DNA"/>
</dbReference>
<dbReference type="SUPFAM" id="SSF101898">
    <property type="entry name" value="NHL repeat"/>
    <property type="match status" value="1"/>
</dbReference>
<feature type="domain" description="Phytase-like" evidence="2">
    <location>
        <begin position="141"/>
        <end position="412"/>
    </location>
</feature>
<accession>A0A2Y8ZPC2</accession>
<organism evidence="3 4">
    <name type="scientific">Branchiibius hedensis</name>
    <dbReference type="NCBI Taxonomy" id="672460"/>
    <lineage>
        <taxon>Bacteria</taxon>
        <taxon>Bacillati</taxon>
        <taxon>Actinomycetota</taxon>
        <taxon>Actinomycetes</taxon>
        <taxon>Micrococcales</taxon>
        <taxon>Dermacoccaceae</taxon>
        <taxon>Branchiibius</taxon>
    </lineage>
</organism>
<dbReference type="Proteomes" id="UP000250028">
    <property type="component" value="Unassembled WGS sequence"/>
</dbReference>